<keyword evidence="6 7" id="KW-0961">Cell wall biogenesis/degradation</keyword>
<dbReference type="Pfam" id="PF01177">
    <property type="entry name" value="Asp_Glu_race"/>
    <property type="match status" value="1"/>
</dbReference>
<dbReference type="NCBIfam" id="TIGR00067">
    <property type="entry name" value="glut_race"/>
    <property type="match status" value="1"/>
</dbReference>
<keyword evidence="9" id="KW-1185">Reference proteome</keyword>
<dbReference type="InterPro" id="IPR001920">
    <property type="entry name" value="Asp/Glu_race"/>
</dbReference>
<evidence type="ECO:0000256" key="2">
    <source>
        <dbReference type="ARBA" id="ARBA00013090"/>
    </source>
</evidence>
<name>A0A0K6I5A6_9BURK</name>
<dbReference type="InterPro" id="IPR004391">
    <property type="entry name" value="Glu_race"/>
</dbReference>
<dbReference type="Gene3D" id="3.40.50.1860">
    <property type="match status" value="2"/>
</dbReference>
<evidence type="ECO:0000256" key="3">
    <source>
        <dbReference type="ARBA" id="ARBA00022960"/>
    </source>
</evidence>
<dbReference type="HAMAP" id="MF_00258">
    <property type="entry name" value="Glu_racemase"/>
    <property type="match status" value="1"/>
</dbReference>
<dbReference type="GO" id="GO:0008881">
    <property type="term" value="F:glutamate racemase activity"/>
    <property type="evidence" value="ECO:0007669"/>
    <property type="project" value="UniProtKB-UniRule"/>
</dbReference>
<evidence type="ECO:0000256" key="1">
    <source>
        <dbReference type="ARBA" id="ARBA00001602"/>
    </source>
</evidence>
<feature type="binding site" evidence="7">
    <location>
        <begin position="11"/>
        <end position="12"/>
    </location>
    <ligand>
        <name>substrate</name>
    </ligand>
</feature>
<dbReference type="PROSITE" id="PS00924">
    <property type="entry name" value="ASP_GLU_RACEMASE_2"/>
    <property type="match status" value="1"/>
</dbReference>
<evidence type="ECO:0000313" key="8">
    <source>
        <dbReference type="EMBL" id="CUA98477.1"/>
    </source>
</evidence>
<dbReference type="InterPro" id="IPR015942">
    <property type="entry name" value="Asp/Glu/hydantoin_racemase"/>
</dbReference>
<dbReference type="RefSeq" id="WP_055451018.1">
    <property type="nucleotide sequence ID" value="NZ_CYHF01000007.1"/>
</dbReference>
<dbReference type="SUPFAM" id="SSF53681">
    <property type="entry name" value="Aspartate/glutamate racemase"/>
    <property type="match status" value="2"/>
</dbReference>
<dbReference type="Proteomes" id="UP000183649">
    <property type="component" value="Unassembled WGS sequence"/>
</dbReference>
<comment type="function">
    <text evidence="7">Provides the (R)-glutamate required for cell wall biosynthesis.</text>
</comment>
<evidence type="ECO:0000313" key="9">
    <source>
        <dbReference type="Proteomes" id="UP000183649"/>
    </source>
</evidence>
<feature type="active site" description="Proton donor/acceptor" evidence="7">
    <location>
        <position position="74"/>
    </location>
</feature>
<accession>A0A0K6I5A6</accession>
<evidence type="ECO:0000256" key="7">
    <source>
        <dbReference type="HAMAP-Rule" id="MF_00258"/>
    </source>
</evidence>
<dbReference type="PANTHER" id="PTHR21198:SF2">
    <property type="entry name" value="GLUTAMATE RACEMASE"/>
    <property type="match status" value="1"/>
</dbReference>
<feature type="binding site" evidence="7">
    <location>
        <begin position="43"/>
        <end position="44"/>
    </location>
    <ligand>
        <name>substrate</name>
    </ligand>
</feature>
<dbReference type="PROSITE" id="PS00923">
    <property type="entry name" value="ASP_GLU_RACEMASE_1"/>
    <property type="match status" value="1"/>
</dbReference>
<dbReference type="PANTHER" id="PTHR21198">
    <property type="entry name" value="GLUTAMATE RACEMASE"/>
    <property type="match status" value="1"/>
</dbReference>
<dbReference type="STRING" id="339866.GCA_001418255_02157"/>
<dbReference type="EC" id="5.1.1.3" evidence="2 7"/>
<dbReference type="EMBL" id="CYHF01000007">
    <property type="protein sequence ID" value="CUA98477.1"/>
    <property type="molecule type" value="Genomic_DNA"/>
</dbReference>
<dbReference type="OrthoDB" id="9801055at2"/>
<comment type="similarity">
    <text evidence="7">Belongs to the aspartate/glutamate racemases family.</text>
</comment>
<sequence length="263" mass="28445">MNRPASIGVFDSGVGGLTVLRAIREALPEARLIYVADSANAPYGDRSDAFLLERSRRITRFLVEQGARLIVVACNTATAAAITALRAEFDLPFVGIEPGVKPALARSDARRVGVLATPSTLRSAKFRALLHTHTSADEPVLQPCPGLADAVERGDLAAPDLKALIHQFCKPLRAARCDTVVLGCTHYPLLASAIQTELGPHVQLIDTADPVARQTARLWKAEPTRPAEPPHLFTNGDLAVLRRMADLCGQHDATVQRWEEVQD</sequence>
<reference evidence="9" key="1">
    <citation type="submission" date="2015-08" db="EMBL/GenBank/DDBJ databases">
        <authorList>
            <person name="Varghese N."/>
        </authorList>
    </citation>
    <scope>NUCLEOTIDE SEQUENCE [LARGE SCALE GENOMIC DNA]</scope>
    <source>
        <strain evidence="9">DSM 18181</strain>
    </source>
</reference>
<evidence type="ECO:0000256" key="4">
    <source>
        <dbReference type="ARBA" id="ARBA00022984"/>
    </source>
</evidence>
<feature type="binding site" evidence="7">
    <location>
        <begin position="185"/>
        <end position="186"/>
    </location>
    <ligand>
        <name>substrate</name>
    </ligand>
</feature>
<dbReference type="InterPro" id="IPR018187">
    <property type="entry name" value="Asp/Glu_racemase_AS_1"/>
</dbReference>
<keyword evidence="4 7" id="KW-0573">Peptidoglycan synthesis</keyword>
<organism evidence="8 9">
    <name type="scientific">Thiomonas bhubaneswarensis</name>
    <dbReference type="NCBI Taxonomy" id="339866"/>
    <lineage>
        <taxon>Bacteria</taxon>
        <taxon>Pseudomonadati</taxon>
        <taxon>Pseudomonadota</taxon>
        <taxon>Betaproteobacteria</taxon>
        <taxon>Burkholderiales</taxon>
        <taxon>Thiomonas</taxon>
    </lineage>
</organism>
<dbReference type="UniPathway" id="UPA00219"/>
<dbReference type="GO" id="GO:0071555">
    <property type="term" value="P:cell wall organization"/>
    <property type="evidence" value="ECO:0007669"/>
    <property type="project" value="UniProtKB-KW"/>
</dbReference>
<keyword evidence="3 7" id="KW-0133">Cell shape</keyword>
<evidence type="ECO:0000256" key="6">
    <source>
        <dbReference type="ARBA" id="ARBA00023316"/>
    </source>
</evidence>
<gene>
    <name evidence="7" type="primary">murI</name>
    <name evidence="8" type="ORF">Ga0061069_107118</name>
</gene>
<proteinExistence type="inferred from homology"/>
<evidence type="ECO:0000256" key="5">
    <source>
        <dbReference type="ARBA" id="ARBA00023235"/>
    </source>
</evidence>
<dbReference type="InterPro" id="IPR033134">
    <property type="entry name" value="Asp/Glu_racemase_AS_2"/>
</dbReference>
<comment type="catalytic activity">
    <reaction evidence="1 7">
        <text>L-glutamate = D-glutamate</text>
        <dbReference type="Rhea" id="RHEA:12813"/>
        <dbReference type="ChEBI" id="CHEBI:29985"/>
        <dbReference type="ChEBI" id="CHEBI:29986"/>
        <dbReference type="EC" id="5.1.1.3"/>
    </reaction>
</comment>
<comment type="pathway">
    <text evidence="7">Cell wall biogenesis; peptidoglycan biosynthesis.</text>
</comment>
<dbReference type="FunFam" id="3.40.50.1860:FF:000001">
    <property type="entry name" value="Glutamate racemase"/>
    <property type="match status" value="1"/>
</dbReference>
<dbReference type="AlphaFoldDB" id="A0A0K6I5A6"/>
<dbReference type="GO" id="GO:0009252">
    <property type="term" value="P:peptidoglycan biosynthetic process"/>
    <property type="evidence" value="ECO:0007669"/>
    <property type="project" value="UniProtKB-UniRule"/>
</dbReference>
<feature type="binding site" evidence="7">
    <location>
        <begin position="75"/>
        <end position="76"/>
    </location>
    <ligand>
        <name>substrate</name>
    </ligand>
</feature>
<dbReference type="GO" id="GO:0008360">
    <property type="term" value="P:regulation of cell shape"/>
    <property type="evidence" value="ECO:0007669"/>
    <property type="project" value="UniProtKB-KW"/>
</dbReference>
<feature type="active site" description="Proton donor/acceptor" evidence="7">
    <location>
        <position position="184"/>
    </location>
</feature>
<protein>
    <recommendedName>
        <fullName evidence="2 7">Glutamate racemase</fullName>
        <ecNumber evidence="2 7">5.1.1.3</ecNumber>
    </recommendedName>
</protein>
<keyword evidence="5 7" id="KW-0413">Isomerase</keyword>